<dbReference type="PANTHER" id="PTHR30566:SF27">
    <property type="entry name" value="MECHANOSENSITIVE ION CHANNEL PROTEIN"/>
    <property type="match status" value="1"/>
</dbReference>
<evidence type="ECO:0000313" key="7">
    <source>
        <dbReference type="EMBL" id="TLU61028.1"/>
    </source>
</evidence>
<dbReference type="RefSeq" id="WP_138321541.1">
    <property type="nucleotide sequence ID" value="NZ_VCBC01000021.1"/>
</dbReference>
<dbReference type="InterPro" id="IPR006685">
    <property type="entry name" value="MscS_channel_2nd"/>
</dbReference>
<keyword evidence="2 5" id="KW-0812">Transmembrane</keyword>
<dbReference type="GO" id="GO:0016020">
    <property type="term" value="C:membrane"/>
    <property type="evidence" value="ECO:0007669"/>
    <property type="project" value="UniProtKB-SubCell"/>
</dbReference>
<keyword evidence="8" id="KW-1185">Reference proteome</keyword>
<evidence type="ECO:0000256" key="1">
    <source>
        <dbReference type="ARBA" id="ARBA00004370"/>
    </source>
</evidence>
<dbReference type="PANTHER" id="PTHR30566">
    <property type="entry name" value="YNAI-RELATED MECHANOSENSITIVE ION CHANNEL"/>
    <property type="match status" value="1"/>
</dbReference>
<dbReference type="InterPro" id="IPR010920">
    <property type="entry name" value="LSM_dom_sf"/>
</dbReference>
<dbReference type="Proteomes" id="UP000307790">
    <property type="component" value="Unassembled WGS sequence"/>
</dbReference>
<evidence type="ECO:0000259" key="6">
    <source>
        <dbReference type="Pfam" id="PF00924"/>
    </source>
</evidence>
<gene>
    <name evidence="7" type="ORF">FE810_16095</name>
</gene>
<comment type="subcellular location">
    <subcellularLocation>
        <location evidence="1">Membrane</location>
    </subcellularLocation>
</comment>
<feature type="transmembrane region" description="Helical" evidence="5">
    <location>
        <begin position="43"/>
        <end position="62"/>
    </location>
</feature>
<accession>A0A5R9IFS1</accession>
<dbReference type="EMBL" id="VCBC01000021">
    <property type="protein sequence ID" value="TLU61028.1"/>
    <property type="molecule type" value="Genomic_DNA"/>
</dbReference>
<evidence type="ECO:0000256" key="3">
    <source>
        <dbReference type="ARBA" id="ARBA00022989"/>
    </source>
</evidence>
<evidence type="ECO:0000256" key="4">
    <source>
        <dbReference type="ARBA" id="ARBA00023136"/>
    </source>
</evidence>
<comment type="caution">
    <text evidence="7">The sequence shown here is derived from an EMBL/GenBank/DDBJ whole genome shotgun (WGS) entry which is preliminary data.</text>
</comment>
<evidence type="ECO:0000256" key="5">
    <source>
        <dbReference type="SAM" id="Phobius"/>
    </source>
</evidence>
<dbReference type="Gene3D" id="2.30.30.60">
    <property type="match status" value="1"/>
</dbReference>
<dbReference type="Pfam" id="PF00924">
    <property type="entry name" value="MS_channel_2nd"/>
    <property type="match status" value="1"/>
</dbReference>
<dbReference type="AlphaFoldDB" id="A0A5R9IFS1"/>
<keyword evidence="3 5" id="KW-1133">Transmembrane helix</keyword>
<protein>
    <submittedName>
        <fullName evidence="7">Mechanosensitive ion channel</fullName>
    </submittedName>
</protein>
<reference evidence="7 8" key="1">
    <citation type="submission" date="2019-05" db="EMBL/GenBank/DDBJ databases">
        <title>Genome sequences of Thalassotalea litorea 1K03283.</title>
        <authorList>
            <person name="Zhang D."/>
        </authorList>
    </citation>
    <scope>NUCLEOTIDE SEQUENCE [LARGE SCALE GENOMIC DNA]</scope>
    <source>
        <strain evidence="7 8">MCCC 1K03283</strain>
    </source>
</reference>
<sequence length="274" mass="31159">MHSKLLITLLIVMFCWLLKTLVTRGLKAKSNRTGADNRHTLNTIKNILNLLMVIAIFVVWSVELQKFALSVAAFVVAIVLVTKEIIQCFIGFIYIQSTAPFRIGDWIKIGDHTGEVSETDWAKVILLEVDPATYGYTGKSVFIPNNQFMTSSLKNLNFMRRYVNHTFSVVKENTEVNPFLLKPALLEKAAIYCQDFNEVAERYNALIENRLDVKISGPEPDIHISTTELGRIKVSFSLFCPTGEAFEIEQKLTSDLLTLWREFELKTEKMATSE</sequence>
<proteinExistence type="predicted"/>
<keyword evidence="4 5" id="KW-0472">Membrane</keyword>
<dbReference type="SUPFAM" id="SSF50182">
    <property type="entry name" value="Sm-like ribonucleoproteins"/>
    <property type="match status" value="1"/>
</dbReference>
<evidence type="ECO:0000313" key="8">
    <source>
        <dbReference type="Proteomes" id="UP000307790"/>
    </source>
</evidence>
<feature type="transmembrane region" description="Helical" evidence="5">
    <location>
        <begin position="6"/>
        <end position="22"/>
    </location>
</feature>
<dbReference type="GO" id="GO:0008381">
    <property type="term" value="F:mechanosensitive monoatomic ion channel activity"/>
    <property type="evidence" value="ECO:0007669"/>
    <property type="project" value="UniProtKB-ARBA"/>
</dbReference>
<organism evidence="7 8">
    <name type="scientific">Thalassotalea litorea</name>
    <dbReference type="NCBI Taxonomy" id="2020715"/>
    <lineage>
        <taxon>Bacteria</taxon>
        <taxon>Pseudomonadati</taxon>
        <taxon>Pseudomonadota</taxon>
        <taxon>Gammaproteobacteria</taxon>
        <taxon>Alteromonadales</taxon>
        <taxon>Colwelliaceae</taxon>
        <taxon>Thalassotalea</taxon>
    </lineage>
</organism>
<feature type="domain" description="Mechanosensitive ion channel MscS" evidence="6">
    <location>
        <begin position="85"/>
        <end position="157"/>
    </location>
</feature>
<dbReference type="OrthoDB" id="9775421at2"/>
<dbReference type="InterPro" id="IPR023408">
    <property type="entry name" value="MscS_beta-dom_sf"/>
</dbReference>
<evidence type="ECO:0000256" key="2">
    <source>
        <dbReference type="ARBA" id="ARBA00022692"/>
    </source>
</evidence>
<name>A0A5R9IFS1_9GAMM</name>
<feature type="transmembrane region" description="Helical" evidence="5">
    <location>
        <begin position="68"/>
        <end position="95"/>
    </location>
</feature>